<proteinExistence type="predicted"/>
<accession>A0A481Z9N2</accession>
<reference evidence="1" key="1">
    <citation type="journal article" date="2019" name="MBio">
        <title>Virus Genomes from Deep Sea Sediments Expand the Ocean Megavirome and Support Independent Origins of Viral Gigantism.</title>
        <authorList>
            <person name="Backstrom D."/>
            <person name="Yutin N."/>
            <person name="Jorgensen S.L."/>
            <person name="Dharamshi J."/>
            <person name="Homa F."/>
            <person name="Zaremba-Niedwiedzka K."/>
            <person name="Spang A."/>
            <person name="Wolf Y.I."/>
            <person name="Koonin E.V."/>
            <person name="Ettema T.J."/>
        </authorList>
    </citation>
    <scope>NUCLEOTIDE SEQUENCE</scope>
</reference>
<sequence length="73" mass="8763">MYIPIKDYEKLWDLPLEKETLQILFERYEPIFPDPPKREVYEETRPLGQCIPVEGSHILDPSEVRVNHDVYPH</sequence>
<dbReference type="EMBL" id="MK500566">
    <property type="protein sequence ID" value="QBK91870.1"/>
    <property type="molecule type" value="Genomic_DNA"/>
</dbReference>
<name>A0A481Z9N2_9VIRU</name>
<protein>
    <submittedName>
        <fullName evidence="1">Uncharacterized protein</fullName>
    </submittedName>
</protein>
<evidence type="ECO:0000313" key="1">
    <source>
        <dbReference type="EMBL" id="QBK91870.1"/>
    </source>
</evidence>
<organism evidence="1">
    <name type="scientific">Pithovirus LCPAC304</name>
    <dbReference type="NCBI Taxonomy" id="2506594"/>
    <lineage>
        <taxon>Viruses</taxon>
        <taxon>Pithoviruses</taxon>
    </lineage>
</organism>
<gene>
    <name evidence="1" type="ORF">LCPAC304_02090</name>
</gene>